<name>A0ACC0V7E5_9HYPO</name>
<evidence type="ECO:0000313" key="1">
    <source>
        <dbReference type="EMBL" id="KAI9902311.1"/>
    </source>
</evidence>
<keyword evidence="2" id="KW-1185">Reference proteome</keyword>
<evidence type="ECO:0000313" key="2">
    <source>
        <dbReference type="Proteomes" id="UP001163324"/>
    </source>
</evidence>
<accession>A0ACC0V7E5</accession>
<organism evidence="1 2">
    <name type="scientific">Trichothecium roseum</name>
    <dbReference type="NCBI Taxonomy" id="47278"/>
    <lineage>
        <taxon>Eukaryota</taxon>
        <taxon>Fungi</taxon>
        <taxon>Dikarya</taxon>
        <taxon>Ascomycota</taxon>
        <taxon>Pezizomycotina</taxon>
        <taxon>Sordariomycetes</taxon>
        <taxon>Hypocreomycetidae</taxon>
        <taxon>Hypocreales</taxon>
        <taxon>Hypocreales incertae sedis</taxon>
        <taxon>Trichothecium</taxon>
    </lineage>
</organism>
<proteinExistence type="predicted"/>
<dbReference type="EMBL" id="CM047941">
    <property type="protein sequence ID" value="KAI9902311.1"/>
    <property type="molecule type" value="Genomic_DNA"/>
</dbReference>
<gene>
    <name evidence="1" type="ORF">N3K66_001663</name>
</gene>
<sequence>MAGQTPPSPSTAELGRPLVNLGARVSTVSSGSSGGAIHQGGHYGGGGIGSGSISGGISGGISGSGSGSGQEAPAPPPPPPPPSSSSSSSHVVVNSGTSRVLPGNLEDAGPGSHRPTTSGTTAGTTTTAASAATTTTTGSTNGSGGVPGLQQESSPGNIDNVHVASLQLGFSPDTIPYERWPADFASTRWLDLLASDAAQADSSFSLAGGVGGGSGGGDGASPSLSVNERSLLRPPVPRFPASLLAAHSSPALLNGQAQLPEDADPETERKAWQSDREARLAGREAVLFRHFADVCALWLDVFDPQRLFSTYATRLALRNPGLMKAILALAAKHRERALGRGRGRNSGSSSQKKERSGYDNDGGSVGGRSGNETVLPEQGTDGGGVGGVAGGGGLDRGEDMADKDDDEWIRYYYETLHYVREALVFPSYTHSEELLATAIVISAYEMLDESDGSGNWQRHLKGVFWIQRSQEVNGSCGGLRQAVWWAWLRQDIWAAFRERRPCFSFWRPVTDVAELDQHGLADRAIYLLSQAVNYSAEARRVEKTLASSTDPAAAQDQLRKRREDLVHKMERWKSFLGNEYRPLPTTTATATATATGTVGGTGGRGPGADVFTPLWIHPPEFGVAQQAYSFAQILVTLHSPSATGFGGFLRVQRDLAQATDTICGIAMELRDPGCRMMSAQCLYGAGLCVQEPARREAVLALMEDCEASICWPPIATWRQDLRREWEKVDAESRL</sequence>
<reference evidence="1" key="1">
    <citation type="submission" date="2022-10" db="EMBL/GenBank/DDBJ databases">
        <title>Complete Genome of Trichothecium roseum strain YXFP-22015, a Plant Pathogen Isolated from Citrus.</title>
        <authorList>
            <person name="Wang Y."/>
            <person name="Zhu L."/>
        </authorList>
    </citation>
    <scope>NUCLEOTIDE SEQUENCE</scope>
    <source>
        <strain evidence="1">YXFP-22015</strain>
    </source>
</reference>
<comment type="caution">
    <text evidence="1">The sequence shown here is derived from an EMBL/GenBank/DDBJ whole genome shotgun (WGS) entry which is preliminary data.</text>
</comment>
<dbReference type="Proteomes" id="UP001163324">
    <property type="component" value="Chromosome 2"/>
</dbReference>
<protein>
    <submittedName>
        <fullName evidence="1">Uncharacterized protein</fullName>
    </submittedName>
</protein>